<evidence type="ECO:0000256" key="1">
    <source>
        <dbReference type="ARBA" id="ARBA00005417"/>
    </source>
</evidence>
<evidence type="ECO:0000256" key="6">
    <source>
        <dbReference type="ARBA" id="ARBA00022741"/>
    </source>
</evidence>
<proteinExistence type="inferred from homology"/>
<keyword evidence="8" id="KW-1278">Translocase</keyword>
<dbReference type="PANTHER" id="PTHR43790:SF3">
    <property type="entry name" value="D-ALLOSE IMPORT ATP-BINDING PROTEIN ALSA-RELATED"/>
    <property type="match status" value="1"/>
</dbReference>
<comment type="similarity">
    <text evidence="1">Belongs to the ABC transporter superfamily.</text>
</comment>
<name>A0ABQ0ZDR5_9HYPH</name>
<gene>
    <name evidence="11" type="primary">rbsA_3</name>
    <name evidence="11" type="ORF">RsS93_61420</name>
</gene>
<evidence type="ECO:0000256" key="2">
    <source>
        <dbReference type="ARBA" id="ARBA00022448"/>
    </source>
</evidence>
<organism evidence="11 12">
    <name type="scientific">Rhizobium dioscoreae</name>
    <dbReference type="NCBI Taxonomy" id="2653122"/>
    <lineage>
        <taxon>Bacteria</taxon>
        <taxon>Pseudomonadati</taxon>
        <taxon>Pseudomonadota</taxon>
        <taxon>Alphaproteobacteria</taxon>
        <taxon>Hyphomicrobiales</taxon>
        <taxon>Rhizobiaceae</taxon>
        <taxon>Rhizobium/Agrobacterium group</taxon>
        <taxon>Rhizobium</taxon>
    </lineage>
</organism>
<dbReference type="PROSITE" id="PS50893">
    <property type="entry name" value="ABC_TRANSPORTER_2"/>
    <property type="match status" value="2"/>
</dbReference>
<dbReference type="SMART" id="SM00382">
    <property type="entry name" value="AAA"/>
    <property type="match status" value="1"/>
</dbReference>
<keyword evidence="9" id="KW-0472">Membrane</keyword>
<evidence type="ECO:0000256" key="3">
    <source>
        <dbReference type="ARBA" id="ARBA00022475"/>
    </source>
</evidence>
<dbReference type="InterPro" id="IPR027417">
    <property type="entry name" value="P-loop_NTPase"/>
</dbReference>
<evidence type="ECO:0000313" key="12">
    <source>
        <dbReference type="Proteomes" id="UP000390335"/>
    </source>
</evidence>
<dbReference type="Proteomes" id="UP000390335">
    <property type="component" value="Unassembled WGS sequence"/>
</dbReference>
<dbReference type="InterPro" id="IPR050107">
    <property type="entry name" value="ABC_carbohydrate_import_ATPase"/>
</dbReference>
<dbReference type="Pfam" id="PF00005">
    <property type="entry name" value="ABC_tran"/>
    <property type="match status" value="2"/>
</dbReference>
<keyword evidence="4" id="KW-0762">Sugar transport</keyword>
<evidence type="ECO:0000256" key="9">
    <source>
        <dbReference type="ARBA" id="ARBA00023136"/>
    </source>
</evidence>
<sequence>MTRTALVELKNIEKDFAGTKALKGVSLDFLAGEVHGLLGENGAGKSTLIKILTGVYSPTAGEILLDGVPVRVSSPPEAHRLGLGAVYQDAELVLSFTVGQNILLGNEPGRIGISGREIHDEAARILTLMGIDLDVRRLAGTLSAAEMQLVTLATLFHRRYKLIVLDEPTARLSAAESEVLFRIIERFKMEGVAIVYISHRLKEVQEICDRATILRGGAVSGTLNRGEVTEDRVTELMVNRNRAELSIYNYGRQVRPEILLKVKDLATTKLSPLSFTVQAGEVLGITGPVGGGMEDVARALGGVIRHTGKASLRGQAINVKTPMAARRSGVALVPEDRRKQALFPSLSAAENICLPVMSRLERFLAISPRVMKTYTDSVMEQLAVRPRDSAIQVRFFSGGNQQKLVIGKWMSAGASLYIIVEPTNGVDVGAIKEIYEIILQLAQDGAAVLLVSSSLRETLTLADRVMVIHDGNCVAEAPKTSWTYDELLAVTLSGKLKAPAKRLHFSIRGGETT</sequence>
<evidence type="ECO:0000313" key="11">
    <source>
        <dbReference type="EMBL" id="GES53528.1"/>
    </source>
</evidence>
<dbReference type="InterPro" id="IPR017871">
    <property type="entry name" value="ABC_transporter-like_CS"/>
</dbReference>
<evidence type="ECO:0000256" key="7">
    <source>
        <dbReference type="ARBA" id="ARBA00022840"/>
    </source>
</evidence>
<keyword evidence="7 11" id="KW-0067">ATP-binding</keyword>
<keyword evidence="3" id="KW-1003">Cell membrane</keyword>
<dbReference type="GO" id="GO:0005524">
    <property type="term" value="F:ATP binding"/>
    <property type="evidence" value="ECO:0007669"/>
    <property type="project" value="UniProtKB-KW"/>
</dbReference>
<dbReference type="EMBL" id="BLAJ01000020">
    <property type="protein sequence ID" value="GES53528.1"/>
    <property type="molecule type" value="Genomic_DNA"/>
</dbReference>
<dbReference type="InterPro" id="IPR003439">
    <property type="entry name" value="ABC_transporter-like_ATP-bd"/>
</dbReference>
<dbReference type="PANTHER" id="PTHR43790">
    <property type="entry name" value="CARBOHYDRATE TRANSPORT ATP-BINDING PROTEIN MG119-RELATED"/>
    <property type="match status" value="1"/>
</dbReference>
<dbReference type="PROSITE" id="PS00211">
    <property type="entry name" value="ABC_TRANSPORTER_1"/>
    <property type="match status" value="1"/>
</dbReference>
<dbReference type="CDD" id="cd03216">
    <property type="entry name" value="ABC_Carb_Monos_I"/>
    <property type="match status" value="1"/>
</dbReference>
<accession>A0ABQ0ZDR5</accession>
<feature type="domain" description="ABC transporter" evidence="10">
    <location>
        <begin position="254"/>
        <end position="495"/>
    </location>
</feature>
<dbReference type="CDD" id="cd03215">
    <property type="entry name" value="ABC_Carb_Monos_II"/>
    <property type="match status" value="1"/>
</dbReference>
<evidence type="ECO:0000256" key="4">
    <source>
        <dbReference type="ARBA" id="ARBA00022597"/>
    </source>
</evidence>
<evidence type="ECO:0000259" key="10">
    <source>
        <dbReference type="PROSITE" id="PS50893"/>
    </source>
</evidence>
<feature type="domain" description="ABC transporter" evidence="10">
    <location>
        <begin position="7"/>
        <end position="241"/>
    </location>
</feature>
<dbReference type="InterPro" id="IPR003593">
    <property type="entry name" value="AAA+_ATPase"/>
</dbReference>
<dbReference type="Gene3D" id="3.40.50.300">
    <property type="entry name" value="P-loop containing nucleotide triphosphate hydrolases"/>
    <property type="match status" value="2"/>
</dbReference>
<keyword evidence="5" id="KW-0677">Repeat</keyword>
<reference evidence="11 12" key="1">
    <citation type="journal article" date="2020" name="Genome Biol. Evol.">
        <title>Rhizobium dioscoreae sp. nov., a plant growth-promoting bacterium isolated from yam (Dioscorea species).</title>
        <authorList>
            <person name="Ouyabe M."/>
            <person name="Tanaka N."/>
            <person name="Shiwa Y."/>
            <person name="Fujita N."/>
            <person name="Kikuno H."/>
            <person name="Babil P."/>
            <person name="Shiwachi H."/>
        </authorList>
    </citation>
    <scope>NUCLEOTIDE SEQUENCE [LARGE SCALE GENOMIC DNA]</scope>
    <source>
        <strain evidence="11 12">S-93</strain>
    </source>
</reference>
<comment type="caution">
    <text evidence="11">The sequence shown here is derived from an EMBL/GenBank/DDBJ whole genome shotgun (WGS) entry which is preliminary data.</text>
</comment>
<keyword evidence="2" id="KW-0813">Transport</keyword>
<keyword evidence="12" id="KW-1185">Reference proteome</keyword>
<dbReference type="SUPFAM" id="SSF52540">
    <property type="entry name" value="P-loop containing nucleoside triphosphate hydrolases"/>
    <property type="match status" value="2"/>
</dbReference>
<evidence type="ECO:0000256" key="8">
    <source>
        <dbReference type="ARBA" id="ARBA00022967"/>
    </source>
</evidence>
<keyword evidence="6" id="KW-0547">Nucleotide-binding</keyword>
<dbReference type="RefSeq" id="WP_152094896.1">
    <property type="nucleotide sequence ID" value="NZ_BLAJ01000020.1"/>
</dbReference>
<evidence type="ECO:0000256" key="5">
    <source>
        <dbReference type="ARBA" id="ARBA00022737"/>
    </source>
</evidence>
<protein>
    <submittedName>
        <fullName evidence="11">Ribose import ATP-binding protein RbsA</fullName>
    </submittedName>
</protein>